<gene>
    <name evidence="2" type="ORF">GCM10022222_00990</name>
</gene>
<reference evidence="3" key="1">
    <citation type="journal article" date="2019" name="Int. J. Syst. Evol. Microbiol.">
        <title>The Global Catalogue of Microorganisms (GCM) 10K type strain sequencing project: providing services to taxonomists for standard genome sequencing and annotation.</title>
        <authorList>
            <consortium name="The Broad Institute Genomics Platform"/>
            <consortium name="The Broad Institute Genome Sequencing Center for Infectious Disease"/>
            <person name="Wu L."/>
            <person name="Ma J."/>
        </authorList>
    </citation>
    <scope>NUCLEOTIDE SEQUENCE [LARGE SCALE GENOMIC DNA]</scope>
    <source>
        <strain evidence="3">JCM 16898</strain>
    </source>
</reference>
<feature type="region of interest" description="Disordered" evidence="1">
    <location>
        <begin position="134"/>
        <end position="153"/>
    </location>
</feature>
<evidence type="ECO:0008006" key="4">
    <source>
        <dbReference type="Google" id="ProtNLM"/>
    </source>
</evidence>
<dbReference type="SUPFAM" id="SSF54427">
    <property type="entry name" value="NTF2-like"/>
    <property type="match status" value="1"/>
</dbReference>
<dbReference type="EMBL" id="BAAAZN010000001">
    <property type="protein sequence ID" value="GAA3522904.1"/>
    <property type="molecule type" value="Genomic_DNA"/>
</dbReference>
<evidence type="ECO:0000313" key="2">
    <source>
        <dbReference type="EMBL" id="GAA3522904.1"/>
    </source>
</evidence>
<dbReference type="Pfam" id="PF07366">
    <property type="entry name" value="SnoaL"/>
    <property type="match status" value="1"/>
</dbReference>
<organism evidence="2 3">
    <name type="scientific">Amycolatopsis ultiminotia</name>
    <dbReference type="NCBI Taxonomy" id="543629"/>
    <lineage>
        <taxon>Bacteria</taxon>
        <taxon>Bacillati</taxon>
        <taxon>Actinomycetota</taxon>
        <taxon>Actinomycetes</taxon>
        <taxon>Pseudonocardiales</taxon>
        <taxon>Pseudonocardiaceae</taxon>
        <taxon>Amycolatopsis</taxon>
    </lineage>
</organism>
<dbReference type="RefSeq" id="WP_344854196.1">
    <property type="nucleotide sequence ID" value="NZ_BAAAZN010000001.1"/>
</dbReference>
<sequence length="259" mass="27827">MTTSISPIVEVARRFAIDWLDRADTSVPPTIMTPGYVVHIGDVELEGLPAYTDGTVGQLRQFPGLGLTVHEVVTDGERLALVFTEHGASTKHSGNAAAWSGVALFRWDGERLVENWTQEDYYARRRQLAEGVPDVIRPPAPAPWTTQPRSSDPGIERVVQDWLAKPELDHVTVDDGRDSGLVLEVGSVEVLERFSAGDQVAFAAVWTGTYRGGLDDVPSGTDPVGLGVAGVLTVGSGGVVGGSIVTDRLGLRRRLLPPR</sequence>
<evidence type="ECO:0000313" key="3">
    <source>
        <dbReference type="Proteomes" id="UP001500689"/>
    </source>
</evidence>
<dbReference type="InterPro" id="IPR032710">
    <property type="entry name" value="NTF2-like_dom_sf"/>
</dbReference>
<dbReference type="InterPro" id="IPR009959">
    <property type="entry name" value="Cyclase_SnoaL-like"/>
</dbReference>
<dbReference type="Gene3D" id="3.10.450.50">
    <property type="match status" value="2"/>
</dbReference>
<name>A0ABP6UVC5_9PSEU</name>
<proteinExistence type="predicted"/>
<protein>
    <recommendedName>
        <fullName evidence="4">SnoaL-like domain-containing protein</fullName>
    </recommendedName>
</protein>
<keyword evidence="3" id="KW-1185">Reference proteome</keyword>
<dbReference type="Proteomes" id="UP001500689">
    <property type="component" value="Unassembled WGS sequence"/>
</dbReference>
<comment type="caution">
    <text evidence="2">The sequence shown here is derived from an EMBL/GenBank/DDBJ whole genome shotgun (WGS) entry which is preliminary data.</text>
</comment>
<accession>A0ABP6UVC5</accession>
<evidence type="ECO:0000256" key="1">
    <source>
        <dbReference type="SAM" id="MobiDB-lite"/>
    </source>
</evidence>